<dbReference type="EMBL" id="CP144107">
    <property type="protein sequence ID" value="WWC92231.1"/>
    <property type="molecule type" value="Genomic_DNA"/>
</dbReference>
<feature type="compositionally biased region" description="Polar residues" evidence="1">
    <location>
        <begin position="193"/>
        <end position="204"/>
    </location>
</feature>
<feature type="compositionally biased region" description="Polar residues" evidence="1">
    <location>
        <begin position="225"/>
        <end position="243"/>
    </location>
</feature>
<dbReference type="GeneID" id="91097854"/>
<dbReference type="InterPro" id="IPR040554">
    <property type="entry name" value="KPWE_PEX14_dom"/>
</dbReference>
<feature type="region of interest" description="Disordered" evidence="1">
    <location>
        <begin position="183"/>
        <end position="256"/>
    </location>
</feature>
<feature type="region of interest" description="Disordered" evidence="1">
    <location>
        <begin position="112"/>
        <end position="143"/>
    </location>
</feature>
<protein>
    <submittedName>
        <fullName evidence="4">Uncharacterized protein</fullName>
    </submittedName>
</protein>
<dbReference type="InterPro" id="IPR058841">
    <property type="entry name" value="HTH_76"/>
</dbReference>
<evidence type="ECO:0000259" key="3">
    <source>
        <dbReference type="Pfam" id="PF25871"/>
    </source>
</evidence>
<dbReference type="Pfam" id="PF25871">
    <property type="entry name" value="HTH_76"/>
    <property type="match status" value="1"/>
</dbReference>
<evidence type="ECO:0000259" key="2">
    <source>
        <dbReference type="Pfam" id="PF17733"/>
    </source>
</evidence>
<feature type="domain" description="PEX14-like helix-turn-helix" evidence="3">
    <location>
        <begin position="43"/>
        <end position="113"/>
    </location>
</feature>
<gene>
    <name evidence="4" type="ORF">L201_007185</name>
</gene>
<dbReference type="Pfam" id="PF17733">
    <property type="entry name" value="KPWE_dom"/>
    <property type="match status" value="1"/>
</dbReference>
<feature type="region of interest" description="Disordered" evidence="1">
    <location>
        <begin position="272"/>
        <end position="299"/>
    </location>
</feature>
<sequence length="343" mass="37793">MSMLPPPLPSSIKLNKNQASSVSCIGNSPPLLASEHDEGASKQIFKEFEDYKFTEDPVFNAGLPTVFQAIRGKKMTSGLIDKTIAEAQWFYFTTRIKQVSIPFSTYTSFLDQHSSQSDKSDKSDKSPSSPHQAPKAKDDPGPIQRLNQLTEAMRMMETKGTEGQTGLTFDRLCELIKEGRADELRGKDIPDELNTSPPSQSTLSARLKPWQQSSSSASSTVPPFGSNSSSRSPYTVMQNSNPISFAPDHSMHLGSTSNRLEMSDANERLLQSNTSNQNSSSNGAEQQFLEVQAQSPDYVKTPGSEYIDWTAGEEIVNLNQLIHDGLVNDEDDIMGQEEVRTQS</sequence>
<evidence type="ECO:0000313" key="4">
    <source>
        <dbReference type="EMBL" id="WWC92231.1"/>
    </source>
</evidence>
<keyword evidence="5" id="KW-1185">Reference proteome</keyword>
<feature type="domain" description="Peroxisomal membrane protein PEX14-like KPWE" evidence="2">
    <location>
        <begin position="166"/>
        <end position="212"/>
    </location>
</feature>
<name>A0AAX4K3E5_9TREE</name>
<proteinExistence type="predicted"/>
<dbReference type="RefSeq" id="XP_066078993.1">
    <property type="nucleotide sequence ID" value="XM_066222896.1"/>
</dbReference>
<dbReference type="Proteomes" id="UP001355207">
    <property type="component" value="Chromosome 10"/>
</dbReference>
<evidence type="ECO:0000313" key="5">
    <source>
        <dbReference type="Proteomes" id="UP001355207"/>
    </source>
</evidence>
<dbReference type="PANTHER" id="PTHR36855">
    <property type="entry name" value="CHROMOSOME 10, WHOLE GENOME SHOTGUN SEQUENCE"/>
    <property type="match status" value="1"/>
</dbReference>
<reference evidence="4 5" key="1">
    <citation type="submission" date="2024-01" db="EMBL/GenBank/DDBJ databases">
        <title>Comparative genomics of Cryptococcus and Kwoniella reveals pathogenesis evolution and contrasting modes of karyotype evolution via chromosome fusion or intercentromeric recombination.</title>
        <authorList>
            <person name="Coelho M.A."/>
            <person name="David-Palma M."/>
            <person name="Shea T."/>
            <person name="Bowers K."/>
            <person name="McGinley-Smith S."/>
            <person name="Mohammad A.W."/>
            <person name="Gnirke A."/>
            <person name="Yurkov A.M."/>
            <person name="Nowrousian M."/>
            <person name="Sun S."/>
            <person name="Cuomo C.A."/>
            <person name="Heitman J."/>
        </authorList>
    </citation>
    <scope>NUCLEOTIDE SEQUENCE [LARGE SCALE GENOMIC DNA]</scope>
    <source>
        <strain evidence="4 5">CBS 6074</strain>
    </source>
</reference>
<feature type="compositionally biased region" description="Basic and acidic residues" evidence="1">
    <location>
        <begin position="116"/>
        <end position="125"/>
    </location>
</feature>
<dbReference type="AlphaFoldDB" id="A0AAX4K3E5"/>
<organism evidence="4 5">
    <name type="scientific">Kwoniella dendrophila CBS 6074</name>
    <dbReference type="NCBI Taxonomy" id="1295534"/>
    <lineage>
        <taxon>Eukaryota</taxon>
        <taxon>Fungi</taxon>
        <taxon>Dikarya</taxon>
        <taxon>Basidiomycota</taxon>
        <taxon>Agaricomycotina</taxon>
        <taxon>Tremellomycetes</taxon>
        <taxon>Tremellales</taxon>
        <taxon>Cryptococcaceae</taxon>
        <taxon>Kwoniella</taxon>
    </lineage>
</organism>
<feature type="compositionally biased region" description="Low complexity" evidence="1">
    <location>
        <begin position="272"/>
        <end position="282"/>
    </location>
</feature>
<accession>A0AAX4K3E5</accession>
<evidence type="ECO:0000256" key="1">
    <source>
        <dbReference type="SAM" id="MobiDB-lite"/>
    </source>
</evidence>
<dbReference type="PANTHER" id="PTHR36855:SF1">
    <property type="entry name" value="PEROXISOME MEMBRANE ANCHOR PROTEIN PEX14P N-TERMINAL DOMAIN-CONTAINING PROTEIN"/>
    <property type="match status" value="1"/>
</dbReference>